<evidence type="ECO:0000259" key="2">
    <source>
        <dbReference type="PROSITE" id="PS50089"/>
    </source>
</evidence>
<dbReference type="PANTHER" id="PTHR21319:SF53">
    <property type="entry name" value="RING FINGER AND CHY ZINC FINGER DOMAIN-CONTAINING PROTEIN 1"/>
    <property type="match status" value="1"/>
</dbReference>
<dbReference type="InterPro" id="IPR001841">
    <property type="entry name" value="Znf_RING"/>
</dbReference>
<dbReference type="Gene3D" id="3.30.40.10">
    <property type="entry name" value="Zinc/RING finger domain, C3HC4 (zinc finger)"/>
    <property type="match status" value="1"/>
</dbReference>
<dbReference type="Gene3D" id="2.20.28.10">
    <property type="match status" value="1"/>
</dbReference>
<dbReference type="EMBL" id="CAXDID020000028">
    <property type="protein sequence ID" value="CAL5991821.1"/>
    <property type="molecule type" value="Genomic_DNA"/>
</dbReference>
<dbReference type="PANTHER" id="PTHR21319">
    <property type="entry name" value="RING FINGER AND CHY ZINC FINGER DOMAIN-CONTAINING PROTEIN 1"/>
    <property type="match status" value="1"/>
</dbReference>
<evidence type="ECO:0000259" key="4">
    <source>
        <dbReference type="PROSITE" id="PS51270"/>
    </source>
</evidence>
<dbReference type="SUPFAM" id="SSF161245">
    <property type="entry name" value="Zinc hairpin stack"/>
    <property type="match status" value="1"/>
</dbReference>
<dbReference type="Pfam" id="PF14599">
    <property type="entry name" value="zinc_ribbon_6"/>
    <property type="match status" value="1"/>
</dbReference>
<evidence type="ECO:0000259" key="3">
    <source>
        <dbReference type="PROSITE" id="PS51266"/>
    </source>
</evidence>
<dbReference type="PROSITE" id="PS51266">
    <property type="entry name" value="ZF_CHY"/>
    <property type="match status" value="1"/>
</dbReference>
<feature type="domain" description="RING-type" evidence="2">
    <location>
        <begin position="226"/>
        <end position="269"/>
    </location>
</feature>
<evidence type="ECO:0000256" key="1">
    <source>
        <dbReference type="PROSITE-ProRule" id="PRU00601"/>
    </source>
</evidence>
<feature type="domain" description="CHY-type" evidence="3">
    <location>
        <begin position="93"/>
        <end position="163"/>
    </location>
</feature>
<dbReference type="SMART" id="SM00184">
    <property type="entry name" value="RING"/>
    <property type="match status" value="1"/>
</dbReference>
<dbReference type="Pfam" id="PF13639">
    <property type="entry name" value="zf-RING_2"/>
    <property type="match status" value="1"/>
</dbReference>
<proteinExistence type="predicted"/>
<keyword evidence="6" id="KW-1185">Reference proteome</keyword>
<feature type="domain" description="CTCHY-type" evidence="4">
    <location>
        <begin position="165"/>
        <end position="231"/>
    </location>
</feature>
<sequence length="433" mass="50421">MTEIMILLEQMFKISDEAEIIYYTEFSDVVTENNKTILQDKMLHNTPLMPFDSYNFELSKYENVVNFQRNIIENKIPRTWFQQAQPNLLLKYQIAHEVGCTHYISHVKLQCGQCQKQYSCKRCHDEENDHPFTTCSKITCVYCDLEQQIPESTSRPHICECGKVLFNYCCKSCNMYTFTNQLKPAFHCAHCNVCEIGLPHLKQHCDACNACFIFDHKCNAQSNVTCSICQEPLLNSTDGRVQLPCGHSLHKTCRLQLLNSQNVKCPECRKLILTGPQREAFERIYLHKYLNEIIPPIWENKFVSAVCNECNCKFLAQQHPVGYRCVDCLSFNTALIGTFTDQNQAEKTIQEQNQQLIQKNVQVLRPIINDLEFYKRFFCQKFKIEFEQLIVQIGLEGKTRETQLIGLDRLFRMYSEGMNVEMARAVLYHSGII</sequence>
<dbReference type="InterPro" id="IPR017921">
    <property type="entry name" value="Znf_CTCHY"/>
</dbReference>
<keyword evidence="1" id="KW-0862">Zinc</keyword>
<dbReference type="InterPro" id="IPR013083">
    <property type="entry name" value="Znf_RING/FYVE/PHD"/>
</dbReference>
<dbReference type="InterPro" id="IPR008913">
    <property type="entry name" value="Znf_CHY"/>
</dbReference>
<name>A0ABP1HDE9_9EUKA</name>
<evidence type="ECO:0000313" key="6">
    <source>
        <dbReference type="Proteomes" id="UP001642409"/>
    </source>
</evidence>
<reference evidence="5 6" key="1">
    <citation type="submission" date="2024-07" db="EMBL/GenBank/DDBJ databases">
        <authorList>
            <person name="Akdeniz Z."/>
        </authorList>
    </citation>
    <scope>NUCLEOTIDE SEQUENCE [LARGE SCALE GENOMIC DNA]</scope>
</reference>
<gene>
    <name evidence="5" type="ORF">HINF_LOCUS12277</name>
</gene>
<dbReference type="Proteomes" id="UP001642409">
    <property type="component" value="Unassembled WGS sequence"/>
</dbReference>
<dbReference type="InterPro" id="IPR039512">
    <property type="entry name" value="RCHY1_zinc-ribbon"/>
</dbReference>
<keyword evidence="1" id="KW-0863">Zinc-finger</keyword>
<dbReference type="InterPro" id="IPR037275">
    <property type="entry name" value="Znf_CTCHY_sf"/>
</dbReference>
<dbReference type="SUPFAM" id="SSF57850">
    <property type="entry name" value="RING/U-box"/>
    <property type="match status" value="1"/>
</dbReference>
<protein>
    <submittedName>
        <fullName evidence="5">CHY_zinc finger domain-containing protein</fullName>
    </submittedName>
</protein>
<dbReference type="PROSITE" id="PS51270">
    <property type="entry name" value="ZF_CTCHY"/>
    <property type="match status" value="1"/>
</dbReference>
<dbReference type="PROSITE" id="PS50089">
    <property type="entry name" value="ZF_RING_2"/>
    <property type="match status" value="1"/>
</dbReference>
<comment type="caution">
    <text evidence="5">The sequence shown here is derived from an EMBL/GenBank/DDBJ whole genome shotgun (WGS) entry which is preliminary data.</text>
</comment>
<organism evidence="5 6">
    <name type="scientific">Hexamita inflata</name>
    <dbReference type="NCBI Taxonomy" id="28002"/>
    <lineage>
        <taxon>Eukaryota</taxon>
        <taxon>Metamonada</taxon>
        <taxon>Diplomonadida</taxon>
        <taxon>Hexamitidae</taxon>
        <taxon>Hexamitinae</taxon>
        <taxon>Hexamita</taxon>
    </lineage>
</organism>
<accession>A0ABP1HDE9</accession>
<evidence type="ECO:0000313" key="5">
    <source>
        <dbReference type="EMBL" id="CAL5991821.1"/>
    </source>
</evidence>
<keyword evidence="1" id="KW-0479">Metal-binding</keyword>